<evidence type="ECO:0000256" key="1">
    <source>
        <dbReference type="SAM" id="Phobius"/>
    </source>
</evidence>
<protein>
    <submittedName>
        <fullName evidence="2">Uncharacterized protein</fullName>
    </submittedName>
</protein>
<comment type="caution">
    <text evidence="2">The sequence shown here is derived from an EMBL/GenBank/DDBJ whole genome shotgun (WGS) entry which is preliminary data.</text>
</comment>
<evidence type="ECO:0000313" key="2">
    <source>
        <dbReference type="EMBL" id="GAA0166832.1"/>
    </source>
</evidence>
<sequence>MLEEIKAMHQEVEVDPSRAAILVSLLAPITLIGATSPLQILTNRSVLYLNPPCIWLTLVLIALQLRNLTMSTSPMFSRDTINSLLLPYLHHPMLPGFPIPERLIT</sequence>
<accession>A0AAV3QV18</accession>
<dbReference type="AlphaFoldDB" id="A0AAV3QV18"/>
<evidence type="ECO:0000313" key="3">
    <source>
        <dbReference type="Proteomes" id="UP001454036"/>
    </source>
</evidence>
<gene>
    <name evidence="2" type="ORF">LIER_43773</name>
</gene>
<feature type="transmembrane region" description="Helical" evidence="1">
    <location>
        <begin position="20"/>
        <end position="40"/>
    </location>
</feature>
<name>A0AAV3QV18_LITER</name>
<feature type="transmembrane region" description="Helical" evidence="1">
    <location>
        <begin position="46"/>
        <end position="65"/>
    </location>
</feature>
<dbReference type="Proteomes" id="UP001454036">
    <property type="component" value="Unassembled WGS sequence"/>
</dbReference>
<keyword evidence="1" id="KW-0472">Membrane</keyword>
<dbReference type="EMBL" id="BAABME010038593">
    <property type="protein sequence ID" value="GAA0166832.1"/>
    <property type="molecule type" value="Genomic_DNA"/>
</dbReference>
<organism evidence="2 3">
    <name type="scientific">Lithospermum erythrorhizon</name>
    <name type="common">Purple gromwell</name>
    <name type="synonym">Lithospermum officinale var. erythrorhizon</name>
    <dbReference type="NCBI Taxonomy" id="34254"/>
    <lineage>
        <taxon>Eukaryota</taxon>
        <taxon>Viridiplantae</taxon>
        <taxon>Streptophyta</taxon>
        <taxon>Embryophyta</taxon>
        <taxon>Tracheophyta</taxon>
        <taxon>Spermatophyta</taxon>
        <taxon>Magnoliopsida</taxon>
        <taxon>eudicotyledons</taxon>
        <taxon>Gunneridae</taxon>
        <taxon>Pentapetalae</taxon>
        <taxon>asterids</taxon>
        <taxon>lamiids</taxon>
        <taxon>Boraginales</taxon>
        <taxon>Boraginaceae</taxon>
        <taxon>Boraginoideae</taxon>
        <taxon>Lithospermeae</taxon>
        <taxon>Lithospermum</taxon>
    </lineage>
</organism>
<reference evidence="2 3" key="1">
    <citation type="submission" date="2024-01" db="EMBL/GenBank/DDBJ databases">
        <title>The complete chloroplast genome sequence of Lithospermum erythrorhizon: insights into the phylogenetic relationship among Boraginaceae species and the maternal lineages of purple gromwells.</title>
        <authorList>
            <person name="Okada T."/>
            <person name="Watanabe K."/>
        </authorList>
    </citation>
    <scope>NUCLEOTIDE SEQUENCE [LARGE SCALE GENOMIC DNA]</scope>
</reference>
<proteinExistence type="predicted"/>
<keyword evidence="1" id="KW-0812">Transmembrane</keyword>
<keyword evidence="1" id="KW-1133">Transmembrane helix</keyword>
<keyword evidence="3" id="KW-1185">Reference proteome</keyword>